<accession>A0ABN9SM80</accession>
<name>A0ABN9SM80_9DINO</name>
<comment type="caution">
    <text evidence="1">The sequence shown here is derived from an EMBL/GenBank/DDBJ whole genome shotgun (WGS) entry which is preliminary data.</text>
</comment>
<protein>
    <submittedName>
        <fullName evidence="1">Uncharacterized protein</fullName>
    </submittedName>
</protein>
<reference evidence="1" key="1">
    <citation type="submission" date="2023-10" db="EMBL/GenBank/DDBJ databases">
        <authorList>
            <person name="Chen Y."/>
            <person name="Shah S."/>
            <person name="Dougan E. K."/>
            <person name="Thang M."/>
            <person name="Chan C."/>
        </authorList>
    </citation>
    <scope>NUCLEOTIDE SEQUENCE [LARGE SCALE GENOMIC DNA]</scope>
</reference>
<dbReference type="Proteomes" id="UP001189429">
    <property type="component" value="Unassembled WGS sequence"/>
</dbReference>
<dbReference type="EMBL" id="CAUYUJ010011922">
    <property type="protein sequence ID" value="CAK0832905.1"/>
    <property type="molecule type" value="Genomic_DNA"/>
</dbReference>
<sequence length="101" mass="10456">MESLVGWREGLGADKPSRAVLCTAASVWARQRVGPNVLGSCAAVRLLPRHGSAEGSATGSGGTKYVAVAVVSELLSWSLRAAEQGRGFCVHAFLTLRSSSA</sequence>
<evidence type="ECO:0000313" key="1">
    <source>
        <dbReference type="EMBL" id="CAK0832905.1"/>
    </source>
</evidence>
<keyword evidence="2" id="KW-1185">Reference proteome</keyword>
<evidence type="ECO:0000313" key="2">
    <source>
        <dbReference type="Proteomes" id="UP001189429"/>
    </source>
</evidence>
<gene>
    <name evidence="1" type="ORF">PCOR1329_LOCUS30759</name>
</gene>
<proteinExistence type="predicted"/>
<organism evidence="1 2">
    <name type="scientific">Prorocentrum cordatum</name>
    <dbReference type="NCBI Taxonomy" id="2364126"/>
    <lineage>
        <taxon>Eukaryota</taxon>
        <taxon>Sar</taxon>
        <taxon>Alveolata</taxon>
        <taxon>Dinophyceae</taxon>
        <taxon>Prorocentrales</taxon>
        <taxon>Prorocentraceae</taxon>
        <taxon>Prorocentrum</taxon>
    </lineage>
</organism>